<reference evidence="3" key="1">
    <citation type="journal article" date="2019" name="Int. J. Syst. Evol. Microbiol.">
        <title>The Global Catalogue of Microorganisms (GCM) 10K type strain sequencing project: providing services to taxonomists for standard genome sequencing and annotation.</title>
        <authorList>
            <consortium name="The Broad Institute Genomics Platform"/>
            <consortium name="The Broad Institute Genome Sequencing Center for Infectious Disease"/>
            <person name="Wu L."/>
            <person name="Ma J."/>
        </authorList>
    </citation>
    <scope>NUCLEOTIDE SEQUENCE [LARGE SCALE GENOMIC DNA]</scope>
    <source>
        <strain evidence="3">JCM 30331</strain>
    </source>
</reference>
<feature type="region of interest" description="Disordered" evidence="1">
    <location>
        <begin position="90"/>
        <end position="113"/>
    </location>
</feature>
<name>A0ABQ2F4Y0_9DEIO</name>
<proteinExistence type="predicted"/>
<feature type="compositionally biased region" description="Polar residues" evidence="1">
    <location>
        <begin position="101"/>
        <end position="113"/>
    </location>
</feature>
<dbReference type="Proteomes" id="UP000647587">
    <property type="component" value="Unassembled WGS sequence"/>
</dbReference>
<comment type="caution">
    <text evidence="2">The sequence shown here is derived from an EMBL/GenBank/DDBJ whole genome shotgun (WGS) entry which is preliminary data.</text>
</comment>
<keyword evidence="3" id="KW-1185">Reference proteome</keyword>
<dbReference type="EMBL" id="BMPP01000026">
    <property type="protein sequence ID" value="GGK41272.1"/>
    <property type="molecule type" value="Genomic_DNA"/>
</dbReference>
<evidence type="ECO:0000313" key="3">
    <source>
        <dbReference type="Proteomes" id="UP000647587"/>
    </source>
</evidence>
<evidence type="ECO:0000313" key="2">
    <source>
        <dbReference type="EMBL" id="GGK41272.1"/>
    </source>
</evidence>
<accession>A0ABQ2F4Y0</accession>
<protein>
    <submittedName>
        <fullName evidence="2">Uncharacterized protein</fullName>
    </submittedName>
</protein>
<evidence type="ECO:0000256" key="1">
    <source>
        <dbReference type="SAM" id="MobiDB-lite"/>
    </source>
</evidence>
<sequence>MVRVNRSSGGQPLTYTFAASGFAVAWARIGACTAHLPGRAPAVALQVTITPPVVGERPRTSRVGGTGALHAGAHDTGGYEELGILAGLQGDRQVGEERGASSATSQAAPTVRA</sequence>
<organism evidence="2 3">
    <name type="scientific">Deinococcus malanensis</name>
    <dbReference type="NCBI Taxonomy" id="1706855"/>
    <lineage>
        <taxon>Bacteria</taxon>
        <taxon>Thermotogati</taxon>
        <taxon>Deinococcota</taxon>
        <taxon>Deinococci</taxon>
        <taxon>Deinococcales</taxon>
        <taxon>Deinococcaceae</taxon>
        <taxon>Deinococcus</taxon>
    </lineage>
</organism>
<gene>
    <name evidence="2" type="ORF">GCM10008955_38880</name>
</gene>